<dbReference type="RefSeq" id="WP_043375680.1">
    <property type="nucleotide sequence ID" value="NZ_CP006704.1"/>
</dbReference>
<feature type="transmembrane region" description="Helical" evidence="1">
    <location>
        <begin position="78"/>
        <end position="95"/>
    </location>
</feature>
<gene>
    <name evidence="2" type="ORF">O987_26985</name>
</gene>
<dbReference type="Pfam" id="PF09980">
    <property type="entry name" value="DUF2214"/>
    <property type="match status" value="1"/>
</dbReference>
<name>A0A076PUR9_COMTE</name>
<sequence length="148" mass="16503">MTFEAVLASAHLLAILTLVVFLTSQAALCRVEWMNVAVVQRLARLDMIYGIAAIVLLLTGIARLLWGVKGMGAYTASPLFHLKMTLFVIAFLLSLKPTLTFRRWKRTLDASGQLPAPDEIKQARKWVMWQGHVVPVIAVVAIFWARGM</sequence>
<feature type="transmembrane region" description="Helical" evidence="1">
    <location>
        <begin position="48"/>
        <end position="66"/>
    </location>
</feature>
<evidence type="ECO:0000313" key="3">
    <source>
        <dbReference type="Proteomes" id="UP000028782"/>
    </source>
</evidence>
<accession>A0A076PUR9</accession>
<dbReference type="EMBL" id="CP006704">
    <property type="protein sequence ID" value="AIJ49463.1"/>
    <property type="molecule type" value="Genomic_DNA"/>
</dbReference>
<proteinExistence type="predicted"/>
<keyword evidence="1" id="KW-1133">Transmembrane helix</keyword>
<feature type="transmembrane region" description="Helical" evidence="1">
    <location>
        <begin position="6"/>
        <end position="28"/>
    </location>
</feature>
<dbReference type="AlphaFoldDB" id="A0A076PUR9"/>
<organism evidence="2 3">
    <name type="scientific">Comamonas testosteroni TK102</name>
    <dbReference type="NCBI Taxonomy" id="1392005"/>
    <lineage>
        <taxon>Bacteria</taxon>
        <taxon>Pseudomonadati</taxon>
        <taxon>Pseudomonadota</taxon>
        <taxon>Betaproteobacteria</taxon>
        <taxon>Burkholderiales</taxon>
        <taxon>Comamonadaceae</taxon>
        <taxon>Comamonas</taxon>
    </lineage>
</organism>
<dbReference type="HOGENOM" id="CLU_092231_2_0_4"/>
<protein>
    <submittedName>
        <fullName evidence="2">Membrane protein</fullName>
    </submittedName>
</protein>
<dbReference type="Proteomes" id="UP000028782">
    <property type="component" value="Chromosome"/>
</dbReference>
<dbReference type="InterPro" id="IPR018706">
    <property type="entry name" value="DUF2214_membrane"/>
</dbReference>
<keyword evidence="1" id="KW-0812">Transmembrane</keyword>
<feature type="transmembrane region" description="Helical" evidence="1">
    <location>
        <begin position="126"/>
        <end position="145"/>
    </location>
</feature>
<reference evidence="2 3" key="1">
    <citation type="journal article" date="2014" name="Genome Announc.">
        <title>Complete Genome Sequence of Polychlorinated Biphenyl Degrader Comamonas testosteroni TK102 (NBRC 109938).</title>
        <authorList>
            <person name="Fukuda K."/>
            <person name="Hosoyama A."/>
            <person name="Tsuchikane K."/>
            <person name="Ohji S."/>
            <person name="Yamazoe A."/>
            <person name="Fujita N."/>
            <person name="Shintani M."/>
            <person name="Kimbara K."/>
        </authorList>
    </citation>
    <scope>NUCLEOTIDE SEQUENCE [LARGE SCALE GENOMIC DNA]</scope>
    <source>
        <strain evidence="2">TK102</strain>
    </source>
</reference>
<evidence type="ECO:0000313" key="2">
    <source>
        <dbReference type="EMBL" id="AIJ49463.1"/>
    </source>
</evidence>
<evidence type="ECO:0000256" key="1">
    <source>
        <dbReference type="SAM" id="Phobius"/>
    </source>
</evidence>
<dbReference type="KEGG" id="ctes:O987_26985"/>
<keyword evidence="1" id="KW-0472">Membrane</keyword>